<evidence type="ECO:0000313" key="2">
    <source>
        <dbReference type="EMBL" id="GAA0763406.1"/>
    </source>
</evidence>
<name>A0ABP3VRM0_9BURK</name>
<evidence type="ECO:0008006" key="4">
    <source>
        <dbReference type="Google" id="ProtNLM"/>
    </source>
</evidence>
<feature type="transmembrane region" description="Helical" evidence="1">
    <location>
        <begin position="146"/>
        <end position="168"/>
    </location>
</feature>
<dbReference type="SUPFAM" id="SSF53474">
    <property type="entry name" value="alpha/beta-Hydrolases"/>
    <property type="match status" value="1"/>
</dbReference>
<accession>A0ABP3VRM0</accession>
<sequence>MLYLGGFDPQGPAHYHAMYQREAAKQAAVSGYTLTVGPRLRAGAHAATWALSWQNPGGEVCETDYEFLRWDDFVRQHWPKGQAKLIGMTLRTTWRMLANGSLWRMLQTSWPAFLAISAPGLMIVGVTLALLLLFLAAVGLEAATASLWPALALLVFGLPSLFFAARWLQARTQMAWLMRSATVILQQACGQTPDLEARLDEFASRLHQVLSRPDLDEVLVVGHSSGAMLAVSVVARALRMAEATGLPSSSRLSLLTLGQCMPVLSYQPEATAFRAELNTLRRAPELFWLDVTAPPDGCCFALHDPSGICLDGLSTAPEGDLGGAKCVSPRFAQLFSAATYREVKRDKYRCHFQYLMAGERVGFYDFFAITAGGSALDRRFEAAPAVQGFRDLQRFGSPAR</sequence>
<reference evidence="3" key="1">
    <citation type="journal article" date="2019" name="Int. J. Syst. Evol. Microbiol.">
        <title>The Global Catalogue of Microorganisms (GCM) 10K type strain sequencing project: providing services to taxonomists for standard genome sequencing and annotation.</title>
        <authorList>
            <consortium name="The Broad Institute Genomics Platform"/>
            <consortium name="The Broad Institute Genome Sequencing Center for Infectious Disease"/>
            <person name="Wu L."/>
            <person name="Ma J."/>
        </authorList>
    </citation>
    <scope>NUCLEOTIDE SEQUENCE [LARGE SCALE GENOMIC DNA]</scope>
    <source>
        <strain evidence="3">JCM 15503</strain>
    </source>
</reference>
<keyword evidence="1" id="KW-0472">Membrane</keyword>
<dbReference type="Proteomes" id="UP001500279">
    <property type="component" value="Unassembled WGS sequence"/>
</dbReference>
<keyword evidence="1" id="KW-1133">Transmembrane helix</keyword>
<feature type="transmembrane region" description="Helical" evidence="1">
    <location>
        <begin position="112"/>
        <end position="140"/>
    </location>
</feature>
<proteinExistence type="predicted"/>
<keyword evidence="1" id="KW-0812">Transmembrane</keyword>
<gene>
    <name evidence="2" type="ORF">GCM10009107_48670</name>
</gene>
<dbReference type="EMBL" id="BAAAEW010000037">
    <property type="protein sequence ID" value="GAA0763406.1"/>
    <property type="molecule type" value="Genomic_DNA"/>
</dbReference>
<dbReference type="Gene3D" id="3.40.50.1820">
    <property type="entry name" value="alpha/beta hydrolase"/>
    <property type="match status" value="1"/>
</dbReference>
<comment type="caution">
    <text evidence="2">The sequence shown here is derived from an EMBL/GenBank/DDBJ whole genome shotgun (WGS) entry which is preliminary data.</text>
</comment>
<organism evidence="2 3">
    <name type="scientific">Ideonella azotifigens</name>
    <dbReference type="NCBI Taxonomy" id="513160"/>
    <lineage>
        <taxon>Bacteria</taxon>
        <taxon>Pseudomonadati</taxon>
        <taxon>Pseudomonadota</taxon>
        <taxon>Betaproteobacteria</taxon>
        <taxon>Burkholderiales</taxon>
        <taxon>Sphaerotilaceae</taxon>
        <taxon>Ideonella</taxon>
    </lineage>
</organism>
<dbReference type="InterPro" id="IPR029058">
    <property type="entry name" value="AB_hydrolase_fold"/>
</dbReference>
<evidence type="ECO:0000313" key="3">
    <source>
        <dbReference type="Proteomes" id="UP001500279"/>
    </source>
</evidence>
<protein>
    <recommendedName>
        <fullName evidence="4">Alpha/beta hydrolase</fullName>
    </recommendedName>
</protein>
<evidence type="ECO:0000256" key="1">
    <source>
        <dbReference type="SAM" id="Phobius"/>
    </source>
</evidence>
<keyword evidence="3" id="KW-1185">Reference proteome</keyword>